<dbReference type="AlphaFoldDB" id="A0AAV9JXR4"/>
<dbReference type="GO" id="GO:0003729">
    <property type="term" value="F:mRNA binding"/>
    <property type="evidence" value="ECO:0007669"/>
    <property type="project" value="InterPro"/>
</dbReference>
<dbReference type="PROSITE" id="PS50179">
    <property type="entry name" value="VHS"/>
    <property type="match status" value="1"/>
</dbReference>
<evidence type="ECO:0000256" key="2">
    <source>
        <dbReference type="SAM" id="MobiDB-lite"/>
    </source>
</evidence>
<dbReference type="Pfam" id="PF11526">
    <property type="entry name" value="Pfc11_Clp1_ID"/>
    <property type="match status" value="1"/>
</dbReference>
<proteinExistence type="predicted"/>
<dbReference type="InterPro" id="IPR021605">
    <property type="entry name" value="Pcf11_Clp1-ID"/>
</dbReference>
<dbReference type="GO" id="GO:0043130">
    <property type="term" value="F:ubiquitin binding"/>
    <property type="evidence" value="ECO:0007669"/>
    <property type="project" value="InterPro"/>
</dbReference>
<dbReference type="PANTHER" id="PTHR15921">
    <property type="entry name" value="PRE-MRNA CLEAVAGE COMPLEX II"/>
    <property type="match status" value="1"/>
</dbReference>
<protein>
    <recommendedName>
        <fullName evidence="7">CID domain-containing protein</fullName>
    </recommendedName>
</protein>
<dbReference type="EMBL" id="JAVFHQ010000001">
    <property type="protein sequence ID" value="KAK4550576.1"/>
    <property type="molecule type" value="Genomic_DNA"/>
</dbReference>
<dbReference type="InterPro" id="IPR047415">
    <property type="entry name" value="Pcf11_CID"/>
</dbReference>
<dbReference type="SUPFAM" id="SSF48464">
    <property type="entry name" value="ENTH/VHS domain"/>
    <property type="match status" value="1"/>
</dbReference>
<comment type="caution">
    <text evidence="5">The sequence shown here is derived from an EMBL/GenBank/DDBJ whole genome shotgun (WGS) entry which is preliminary data.</text>
</comment>
<organism evidence="5 6">
    <name type="scientific">Oleoguttula mirabilis</name>
    <dbReference type="NCBI Taxonomy" id="1507867"/>
    <lineage>
        <taxon>Eukaryota</taxon>
        <taxon>Fungi</taxon>
        <taxon>Dikarya</taxon>
        <taxon>Ascomycota</taxon>
        <taxon>Pezizomycotina</taxon>
        <taxon>Dothideomycetes</taxon>
        <taxon>Dothideomycetidae</taxon>
        <taxon>Mycosphaerellales</taxon>
        <taxon>Teratosphaeriaceae</taxon>
        <taxon>Oleoguttula</taxon>
    </lineage>
</organism>
<sequence>MAARSPRGSLSGASDIASDFEDSLKDLQRNDRFAIENLTNIARESTEHAQAISRVLENHIKATAPTRKLPALYVLDSIVKNVGTPYTVYLGRGLYSTFMESYGSNNDPTTRRAMDNLLKTWKEPVPGSMDHRPVFPPDVVRPIESALIRWKTGMLQKQNQPQLQPQGGYRSTATPPQYNGQYAVPPVPVQQNAYNAFGSQQTPQQLAGHAVYHTPTPMQQHYAAPPTSVLHAPIDVQVVKADISSLISRLQTQFAAAPYDTQVQTKLSQILDLQRAVDAKPPFGDSLRQVRDIVAALAAGLPPLPAPTPQPHAPVQWQAPTPTPQWQPPASFPLPYQPQTAASYMQPPPAQSQPLPILTPGALSSLQALLANGQKPSTPQMRTAVPALSSASHTQLNNVQNNVAAAPTANTADLLAALAKSGMFPIMSAPNATPSVPFSASVAAPPASSTASLLQSLQSILPPASQNGTPTMIPAQLVASKPRIPFSAAALKQFRPELVRSLYDEQPNQCSNCGRRFLANDEGRAKKARHLDWHFRTNQRMADPNTGRGQHRSWFVDEMEWIRLTEFDPSTTTADAAIAATTAKKQKGPQDQYVRAPAGVTRNTCSICQEEMRSSYSEELQDWVFMNAAMYNGKIAHATCVEEIKKSSLQSASGAMAAALSGAYAGGRRQRSETPDSALGKRKAEGALAGAGARIKMG</sequence>
<evidence type="ECO:0000256" key="1">
    <source>
        <dbReference type="ARBA" id="ARBA00011446"/>
    </source>
</evidence>
<feature type="domain" description="CID" evidence="4">
    <location>
        <begin position="12"/>
        <end position="151"/>
    </location>
</feature>
<evidence type="ECO:0000259" key="4">
    <source>
        <dbReference type="PROSITE" id="PS51391"/>
    </source>
</evidence>
<feature type="domain" description="VHS" evidence="3">
    <location>
        <begin position="22"/>
        <end position="133"/>
    </location>
</feature>
<dbReference type="CDD" id="cd16982">
    <property type="entry name" value="CID_Pcf11"/>
    <property type="match status" value="1"/>
</dbReference>
<dbReference type="GO" id="GO:0006369">
    <property type="term" value="P:termination of RNA polymerase II transcription"/>
    <property type="evidence" value="ECO:0007669"/>
    <property type="project" value="InterPro"/>
</dbReference>
<dbReference type="Pfam" id="PF21936">
    <property type="entry name" value="Pcf11_C"/>
    <property type="match status" value="1"/>
</dbReference>
<dbReference type="Pfam" id="PF04818">
    <property type="entry name" value="CID"/>
    <property type="match status" value="1"/>
</dbReference>
<dbReference type="GO" id="GO:0016192">
    <property type="term" value="P:vesicle-mediated transport"/>
    <property type="evidence" value="ECO:0007669"/>
    <property type="project" value="UniProtKB-ARBA"/>
</dbReference>
<dbReference type="InterPro" id="IPR045154">
    <property type="entry name" value="PCF11-like"/>
</dbReference>
<dbReference type="GO" id="GO:0031124">
    <property type="term" value="P:mRNA 3'-end processing"/>
    <property type="evidence" value="ECO:0007669"/>
    <property type="project" value="InterPro"/>
</dbReference>
<feature type="region of interest" description="Disordered" evidence="2">
    <location>
        <begin position="663"/>
        <end position="698"/>
    </location>
</feature>
<evidence type="ECO:0000259" key="3">
    <source>
        <dbReference type="PROSITE" id="PS50179"/>
    </source>
</evidence>
<dbReference type="FunFam" id="1.25.40.90:FF:000016">
    <property type="entry name" value="mRNA cleavage factor complex component Pcf11"/>
    <property type="match status" value="1"/>
</dbReference>
<dbReference type="InterPro" id="IPR008942">
    <property type="entry name" value="ENTH_VHS"/>
</dbReference>
<dbReference type="SMART" id="SM00582">
    <property type="entry name" value="RPR"/>
    <property type="match status" value="1"/>
</dbReference>
<dbReference type="GO" id="GO:0000993">
    <property type="term" value="F:RNA polymerase II complex binding"/>
    <property type="evidence" value="ECO:0007669"/>
    <property type="project" value="InterPro"/>
</dbReference>
<dbReference type="InterPro" id="IPR054127">
    <property type="entry name" value="Pcf11_C"/>
</dbReference>
<dbReference type="Proteomes" id="UP001324427">
    <property type="component" value="Unassembled WGS sequence"/>
</dbReference>
<dbReference type="GO" id="GO:0035091">
    <property type="term" value="F:phosphatidylinositol binding"/>
    <property type="evidence" value="ECO:0007669"/>
    <property type="project" value="InterPro"/>
</dbReference>
<dbReference type="Gene3D" id="1.25.40.90">
    <property type="match status" value="1"/>
</dbReference>
<evidence type="ECO:0008006" key="7">
    <source>
        <dbReference type="Google" id="ProtNLM"/>
    </source>
</evidence>
<feature type="region of interest" description="Disordered" evidence="2">
    <location>
        <begin position="309"/>
        <end position="328"/>
    </location>
</feature>
<reference evidence="5 6" key="1">
    <citation type="submission" date="2021-11" db="EMBL/GenBank/DDBJ databases">
        <title>Black yeast isolated from Biological Soil Crust.</title>
        <authorList>
            <person name="Kurbessoian T."/>
        </authorList>
    </citation>
    <scope>NUCLEOTIDE SEQUENCE [LARGE SCALE GENOMIC DNA]</scope>
    <source>
        <strain evidence="5 6">CCFEE 5522</strain>
    </source>
</reference>
<name>A0AAV9JXR4_9PEZI</name>
<accession>A0AAV9JXR4</accession>
<comment type="subunit">
    <text evidence="1">Component of the ESCRT-0 complex composed of HSE1 and VPS27.</text>
</comment>
<dbReference type="InterPro" id="IPR002014">
    <property type="entry name" value="VHS_dom"/>
</dbReference>
<evidence type="ECO:0000313" key="6">
    <source>
        <dbReference type="Proteomes" id="UP001324427"/>
    </source>
</evidence>
<dbReference type="InterPro" id="IPR006569">
    <property type="entry name" value="CID_dom"/>
</dbReference>
<dbReference type="PROSITE" id="PS51391">
    <property type="entry name" value="CID"/>
    <property type="match status" value="1"/>
</dbReference>
<dbReference type="GO" id="GO:0007034">
    <property type="term" value="P:vacuolar transport"/>
    <property type="evidence" value="ECO:0007669"/>
    <property type="project" value="UniProtKB-ARBA"/>
</dbReference>
<dbReference type="GO" id="GO:0005737">
    <property type="term" value="C:cytoplasm"/>
    <property type="evidence" value="ECO:0007669"/>
    <property type="project" value="TreeGrafter"/>
</dbReference>
<dbReference type="PANTHER" id="PTHR15921:SF3">
    <property type="entry name" value="PRE-MRNA CLEAVAGE COMPLEX 2 PROTEIN PCF11"/>
    <property type="match status" value="1"/>
</dbReference>
<dbReference type="GO" id="GO:0005849">
    <property type="term" value="C:mRNA cleavage factor complex"/>
    <property type="evidence" value="ECO:0007669"/>
    <property type="project" value="InterPro"/>
</dbReference>
<evidence type="ECO:0000313" key="5">
    <source>
        <dbReference type="EMBL" id="KAK4550576.1"/>
    </source>
</evidence>
<gene>
    <name evidence="5" type="ORF">LTR36_000155</name>
</gene>
<keyword evidence="6" id="KW-1185">Reference proteome</keyword>